<evidence type="ECO:0000256" key="1">
    <source>
        <dbReference type="SAM" id="MobiDB-lite"/>
    </source>
</evidence>
<feature type="transmembrane region" description="Helical" evidence="2">
    <location>
        <begin position="85"/>
        <end position="105"/>
    </location>
</feature>
<keyword evidence="2" id="KW-0472">Membrane</keyword>
<proteinExistence type="predicted"/>
<protein>
    <submittedName>
        <fullName evidence="3">Uncharacterized protein</fullName>
    </submittedName>
</protein>
<feature type="region of interest" description="Disordered" evidence="1">
    <location>
        <begin position="327"/>
        <end position="352"/>
    </location>
</feature>
<gene>
    <name evidence="3" type="ORF">BGZ70_007166</name>
</gene>
<comment type="caution">
    <text evidence="3">The sequence shown here is derived from an EMBL/GenBank/DDBJ whole genome shotgun (WGS) entry which is preliminary data.</text>
</comment>
<name>A0A9P6J710_MORAP</name>
<feature type="non-terminal residue" evidence="3">
    <location>
        <position position="1"/>
    </location>
</feature>
<feature type="region of interest" description="Disordered" evidence="1">
    <location>
        <begin position="192"/>
        <end position="249"/>
    </location>
</feature>
<evidence type="ECO:0000313" key="4">
    <source>
        <dbReference type="Proteomes" id="UP000738359"/>
    </source>
</evidence>
<feature type="region of interest" description="Disordered" evidence="1">
    <location>
        <begin position="421"/>
        <end position="468"/>
    </location>
</feature>
<dbReference type="OrthoDB" id="5596129at2759"/>
<evidence type="ECO:0000313" key="3">
    <source>
        <dbReference type="EMBL" id="KAF9963805.1"/>
    </source>
</evidence>
<keyword evidence="2" id="KW-1133">Transmembrane helix</keyword>
<feature type="compositionally biased region" description="Polar residues" evidence="1">
    <location>
        <begin position="208"/>
        <end position="241"/>
    </location>
</feature>
<keyword evidence="2" id="KW-0812">Transmembrane</keyword>
<feature type="compositionally biased region" description="Pro residues" evidence="1">
    <location>
        <begin position="334"/>
        <end position="352"/>
    </location>
</feature>
<feature type="region of interest" description="Disordered" evidence="1">
    <location>
        <begin position="393"/>
        <end position="412"/>
    </location>
</feature>
<reference evidence="3" key="1">
    <citation type="journal article" date="2020" name="Fungal Divers.">
        <title>Resolving the Mortierellaceae phylogeny through synthesis of multi-gene phylogenetics and phylogenomics.</title>
        <authorList>
            <person name="Vandepol N."/>
            <person name="Liber J."/>
            <person name="Desiro A."/>
            <person name="Na H."/>
            <person name="Kennedy M."/>
            <person name="Barry K."/>
            <person name="Grigoriev I.V."/>
            <person name="Miller A.N."/>
            <person name="O'Donnell K."/>
            <person name="Stajich J.E."/>
            <person name="Bonito G."/>
        </authorList>
    </citation>
    <scope>NUCLEOTIDE SEQUENCE</scope>
    <source>
        <strain evidence="3">CK1249</strain>
    </source>
</reference>
<keyword evidence="4" id="KW-1185">Reference proteome</keyword>
<accession>A0A9P6J710</accession>
<evidence type="ECO:0000256" key="2">
    <source>
        <dbReference type="SAM" id="Phobius"/>
    </source>
</evidence>
<dbReference type="Proteomes" id="UP000738359">
    <property type="component" value="Unassembled WGS sequence"/>
</dbReference>
<sequence>GGNVRMEDQLSIRIGIPSINTLTFVYTEHTLLNDTRQMHFTLQKQNLRTIGGFGNRKVIGRVILSPDTFYVTRYIDKPSYTWVDLAGALGGMASLALAVWIFLFGSGRYKSWGIMQRYILQTSPNSRRYREKQPEPQGVWAKFKRFFQRQLTRLDSSAESELDHVPLQSPTFQDRHQRASLRYSTALNANQPKLAAGPVGTRGKGSQAEGNMDNSARYSMESSGNNNFYFSDQGTPGTRSLQPLAPINENSTDDAELQVEELIRLIDLRIDERMWSLERTLSRYYLDGFRLRNYSAHPNARTFYFNEGMSSNDPSAMERGSPMEFLPGDETPPSTTPPMPMSPSTPLYPPRPPVSQPRYTVVEGSRASNLPVPAPVLAPAAAALSSAGTKEEILETSVMSPPEFPRRGDMRGTIRSAVERLQHEWPQSQAYEAYVPRTQYQGRSDQNNSSNRGHGNAPTMGDESPPRY</sequence>
<dbReference type="EMBL" id="JAAAHY010000434">
    <property type="protein sequence ID" value="KAF9963805.1"/>
    <property type="molecule type" value="Genomic_DNA"/>
</dbReference>
<dbReference type="AlphaFoldDB" id="A0A9P6J710"/>
<organism evidence="3 4">
    <name type="scientific">Mortierella alpina</name>
    <name type="common">Oleaginous fungus</name>
    <name type="synonym">Mortierella renispora</name>
    <dbReference type="NCBI Taxonomy" id="64518"/>
    <lineage>
        <taxon>Eukaryota</taxon>
        <taxon>Fungi</taxon>
        <taxon>Fungi incertae sedis</taxon>
        <taxon>Mucoromycota</taxon>
        <taxon>Mortierellomycotina</taxon>
        <taxon>Mortierellomycetes</taxon>
        <taxon>Mortierellales</taxon>
        <taxon>Mortierellaceae</taxon>
        <taxon>Mortierella</taxon>
    </lineage>
</organism>
<feature type="compositionally biased region" description="Polar residues" evidence="1">
    <location>
        <begin position="438"/>
        <end position="453"/>
    </location>
</feature>